<name>A0A0M6WP78_9FIRM</name>
<keyword evidence="11" id="KW-0969">Cilium</keyword>
<reference evidence="10" key="1">
    <citation type="submission" date="2015-05" db="EMBL/GenBank/DDBJ databases">
        <authorList>
            <person name="Wang D.B."/>
            <person name="Wang M."/>
        </authorList>
    </citation>
    <scope>NUCLEOTIDE SEQUENCE [LARGE SCALE GENOMIC DNA]</scope>
    <source>
        <strain evidence="10">M72</strain>
    </source>
</reference>
<evidence type="ECO:0000256" key="5">
    <source>
        <dbReference type="ARBA" id="ARBA00022989"/>
    </source>
</evidence>
<evidence type="ECO:0000313" key="15">
    <source>
        <dbReference type="Proteomes" id="UP000446657"/>
    </source>
</evidence>
<dbReference type="STRING" id="301302.ERS852420_02850"/>
<dbReference type="InterPro" id="IPR052205">
    <property type="entry name" value="FliO/MopB"/>
</dbReference>
<dbReference type="Pfam" id="PF04347">
    <property type="entry name" value="FliO"/>
    <property type="match status" value="1"/>
</dbReference>
<reference evidence="13" key="2">
    <citation type="submission" date="2015-05" db="EMBL/GenBank/DDBJ databases">
        <authorList>
            <consortium name="Pathogen Informatics"/>
        </authorList>
    </citation>
    <scope>NUCLEOTIDE SEQUENCE [LARGE SCALE GENOMIC DNA]</scope>
    <source>
        <strain evidence="11 14">2789STDY5608863</strain>
        <strain evidence="13">M72</strain>
    </source>
</reference>
<evidence type="ECO:0000313" key="12">
    <source>
        <dbReference type="EMBL" id="MTR80312.1"/>
    </source>
</evidence>
<keyword evidence="3" id="KW-1003">Cell membrane</keyword>
<evidence type="ECO:0000256" key="8">
    <source>
        <dbReference type="ARBA" id="ARBA00037937"/>
    </source>
</evidence>
<sequence length="127" mass="14168">MTNVLLTGSLESFIQLLGALFIFAVVLAATYLTTRWMGGMQRGRQNNKNLHVIETISVGNNKMISIVEVGSVYLVVSVGKEEVHLLAQLTRDQLKDFSFELEQSGKKQDSFAEILNQLKDKLPKKQG</sequence>
<reference evidence="12 15" key="3">
    <citation type="journal article" date="2019" name="Nat. Med.">
        <title>A library of human gut bacterial isolates paired with longitudinal multiomics data enables mechanistic microbiome research.</title>
        <authorList>
            <person name="Poyet M."/>
            <person name="Groussin M."/>
            <person name="Gibbons S.M."/>
            <person name="Avila-Pacheco J."/>
            <person name="Jiang X."/>
            <person name="Kearney S.M."/>
            <person name="Perrotta A.R."/>
            <person name="Berdy B."/>
            <person name="Zhao S."/>
            <person name="Lieberman T.D."/>
            <person name="Swanson P.K."/>
            <person name="Smith M."/>
            <person name="Roesemann S."/>
            <person name="Alexander J.E."/>
            <person name="Rich S.A."/>
            <person name="Livny J."/>
            <person name="Vlamakis H."/>
            <person name="Clish C."/>
            <person name="Bullock K."/>
            <person name="Deik A."/>
            <person name="Scott J."/>
            <person name="Pierce K.A."/>
            <person name="Xavier R.J."/>
            <person name="Alm E.J."/>
        </authorList>
    </citation>
    <scope>NUCLEOTIDE SEQUENCE [LARGE SCALE GENOMIC DNA]</scope>
    <source>
        <strain evidence="12 15">BIOML-A1</strain>
    </source>
</reference>
<dbReference type="AlphaFoldDB" id="A0A0M6WP78"/>
<dbReference type="EMBL" id="CVRR01000019">
    <property type="protein sequence ID" value="CRL38637.1"/>
    <property type="molecule type" value="Genomic_DNA"/>
</dbReference>
<dbReference type="Proteomes" id="UP000446657">
    <property type="component" value="Unassembled WGS sequence"/>
</dbReference>
<dbReference type="EMBL" id="CYXV01000014">
    <property type="protein sequence ID" value="CUN12544.1"/>
    <property type="molecule type" value="Genomic_DNA"/>
</dbReference>
<dbReference type="RefSeq" id="WP_055067910.1">
    <property type="nucleotide sequence ID" value="NZ_CP173697.1"/>
</dbReference>
<dbReference type="PANTHER" id="PTHR38766:SF1">
    <property type="entry name" value="FLAGELLAR PROTEIN FLIO"/>
    <property type="match status" value="1"/>
</dbReference>
<feature type="transmembrane region" description="Helical" evidence="9">
    <location>
        <begin position="12"/>
        <end position="34"/>
    </location>
</feature>
<keyword evidence="5 9" id="KW-1133">Transmembrane helix</keyword>
<proteinExistence type="inferred from homology"/>
<dbReference type="PANTHER" id="PTHR38766">
    <property type="entry name" value="FLAGELLAR PROTEIN FLIO"/>
    <property type="match status" value="1"/>
</dbReference>
<organism evidence="10 13">
    <name type="scientific">Roseburia faecis</name>
    <dbReference type="NCBI Taxonomy" id="301302"/>
    <lineage>
        <taxon>Bacteria</taxon>
        <taxon>Bacillati</taxon>
        <taxon>Bacillota</taxon>
        <taxon>Clostridia</taxon>
        <taxon>Lachnospirales</taxon>
        <taxon>Lachnospiraceae</taxon>
        <taxon>Roseburia</taxon>
    </lineage>
</organism>
<protein>
    <submittedName>
        <fullName evidence="11">Flagella biosynthesis protein FliZ</fullName>
    </submittedName>
    <submittedName>
        <fullName evidence="12">Flagellar biogenesis protein</fullName>
    </submittedName>
</protein>
<dbReference type="Proteomes" id="UP000095495">
    <property type="component" value="Unassembled WGS sequence"/>
</dbReference>
<evidence type="ECO:0000256" key="7">
    <source>
        <dbReference type="ARBA" id="ARBA00023143"/>
    </source>
</evidence>
<comment type="subcellular location">
    <subcellularLocation>
        <location evidence="1">Bacterial flagellum basal body</location>
    </subcellularLocation>
    <subcellularLocation>
        <location evidence="2">Cell membrane</location>
    </subcellularLocation>
</comment>
<evidence type="ECO:0000256" key="4">
    <source>
        <dbReference type="ARBA" id="ARBA00022692"/>
    </source>
</evidence>
<dbReference type="GO" id="GO:0009425">
    <property type="term" value="C:bacterial-type flagellum basal body"/>
    <property type="evidence" value="ECO:0007669"/>
    <property type="project" value="UniProtKB-SubCell"/>
</dbReference>
<evidence type="ECO:0000313" key="13">
    <source>
        <dbReference type="Proteomes" id="UP000049979"/>
    </source>
</evidence>
<dbReference type="EMBL" id="WNAL01000001">
    <property type="protein sequence ID" value="MTR80312.1"/>
    <property type="molecule type" value="Genomic_DNA"/>
</dbReference>
<accession>A0A0M6WP78</accession>
<dbReference type="Proteomes" id="UP000049979">
    <property type="component" value="Unassembled WGS sequence"/>
</dbReference>
<dbReference type="InterPro" id="IPR022781">
    <property type="entry name" value="Flagellar_biosynth_FliO"/>
</dbReference>
<keyword evidence="13" id="KW-1185">Reference proteome</keyword>
<evidence type="ECO:0000313" key="14">
    <source>
        <dbReference type="Proteomes" id="UP000095495"/>
    </source>
</evidence>
<evidence type="ECO:0000256" key="3">
    <source>
        <dbReference type="ARBA" id="ARBA00022475"/>
    </source>
</evidence>
<evidence type="ECO:0000313" key="11">
    <source>
        <dbReference type="EMBL" id="CUN12544.1"/>
    </source>
</evidence>
<keyword evidence="6 9" id="KW-0472">Membrane</keyword>
<evidence type="ECO:0000313" key="10">
    <source>
        <dbReference type="EMBL" id="CRL38637.1"/>
    </source>
</evidence>
<evidence type="ECO:0000256" key="2">
    <source>
        <dbReference type="ARBA" id="ARBA00004236"/>
    </source>
</evidence>
<keyword evidence="4 9" id="KW-0812">Transmembrane</keyword>
<keyword evidence="11" id="KW-0966">Cell projection</keyword>
<evidence type="ECO:0000256" key="9">
    <source>
        <dbReference type="SAM" id="Phobius"/>
    </source>
</evidence>
<keyword evidence="7" id="KW-0975">Bacterial flagellum</keyword>
<evidence type="ECO:0000256" key="1">
    <source>
        <dbReference type="ARBA" id="ARBA00004117"/>
    </source>
</evidence>
<dbReference type="GO" id="GO:0005886">
    <property type="term" value="C:plasma membrane"/>
    <property type="evidence" value="ECO:0007669"/>
    <property type="project" value="UniProtKB-SubCell"/>
</dbReference>
<dbReference type="GO" id="GO:0044781">
    <property type="term" value="P:bacterial-type flagellum organization"/>
    <property type="evidence" value="ECO:0007669"/>
    <property type="project" value="InterPro"/>
</dbReference>
<comment type="similarity">
    <text evidence="8">Belongs to the FliO/MopB family.</text>
</comment>
<keyword evidence="11" id="KW-0282">Flagellum</keyword>
<evidence type="ECO:0000256" key="6">
    <source>
        <dbReference type="ARBA" id="ARBA00023136"/>
    </source>
</evidence>
<dbReference type="OrthoDB" id="9797155at2"/>
<gene>
    <name evidence="11" type="ORF">ERS852420_02850</name>
    <name evidence="12" type="ORF">GMD30_01030</name>
    <name evidence="10" type="ORF">M72_07321</name>
</gene>